<comment type="caution">
    <text evidence="1">The sequence shown here is derived from an EMBL/GenBank/DDBJ whole genome shotgun (WGS) entry which is preliminary data.</text>
</comment>
<accession>A0A5M3WEK9</accession>
<sequence>MAGLPEIWLVHEVQVEPFAGAGAYGDTFGPAVTRAGFMEEKRRKIRDKNGAEVVSNSTFYTQLDHVADFPVGSRVAYAGRVSKVLTADRHDGAGLPLPSHLEVYLQ</sequence>
<name>A0A5M3WEK9_9ACTN</name>
<proteinExistence type="predicted"/>
<dbReference type="AlphaFoldDB" id="A0A5M3WEK9"/>
<dbReference type="Proteomes" id="UP000331127">
    <property type="component" value="Unassembled WGS sequence"/>
</dbReference>
<gene>
    <name evidence="1" type="ORF">Amac_009990</name>
</gene>
<keyword evidence="2" id="KW-1185">Reference proteome</keyword>
<evidence type="ECO:0000313" key="1">
    <source>
        <dbReference type="EMBL" id="GES07404.1"/>
    </source>
</evidence>
<evidence type="ECO:0008006" key="3">
    <source>
        <dbReference type="Google" id="ProtNLM"/>
    </source>
</evidence>
<dbReference type="EMBL" id="BLAE01000006">
    <property type="protein sequence ID" value="GES07404.1"/>
    <property type="molecule type" value="Genomic_DNA"/>
</dbReference>
<protein>
    <recommendedName>
        <fullName evidence="3">Head-to-tail stopper</fullName>
    </recommendedName>
</protein>
<organism evidence="1 2">
    <name type="scientific">Acrocarpospora macrocephala</name>
    <dbReference type="NCBI Taxonomy" id="150177"/>
    <lineage>
        <taxon>Bacteria</taxon>
        <taxon>Bacillati</taxon>
        <taxon>Actinomycetota</taxon>
        <taxon>Actinomycetes</taxon>
        <taxon>Streptosporangiales</taxon>
        <taxon>Streptosporangiaceae</taxon>
        <taxon>Acrocarpospora</taxon>
    </lineage>
</organism>
<reference evidence="1 2" key="1">
    <citation type="submission" date="2019-10" db="EMBL/GenBank/DDBJ databases">
        <title>Whole genome shotgun sequence of Acrocarpospora macrocephala NBRC 16266.</title>
        <authorList>
            <person name="Ichikawa N."/>
            <person name="Kimura A."/>
            <person name="Kitahashi Y."/>
            <person name="Komaki H."/>
            <person name="Oguchi A."/>
        </authorList>
    </citation>
    <scope>NUCLEOTIDE SEQUENCE [LARGE SCALE GENOMIC DNA]</scope>
    <source>
        <strain evidence="1 2">NBRC 16266</strain>
    </source>
</reference>
<evidence type="ECO:0000313" key="2">
    <source>
        <dbReference type="Proteomes" id="UP000331127"/>
    </source>
</evidence>